<dbReference type="Pfam" id="PF00583">
    <property type="entry name" value="Acetyltransf_1"/>
    <property type="match status" value="1"/>
</dbReference>
<dbReference type="InterPro" id="IPR000182">
    <property type="entry name" value="GNAT_dom"/>
</dbReference>
<dbReference type="SUPFAM" id="SSF55729">
    <property type="entry name" value="Acyl-CoA N-acyltransferases (Nat)"/>
    <property type="match status" value="1"/>
</dbReference>
<dbReference type="PANTHER" id="PTHR43138">
    <property type="entry name" value="ACETYLTRANSFERASE, GNAT FAMILY"/>
    <property type="match status" value="1"/>
</dbReference>
<dbReference type="Proteomes" id="UP000679950">
    <property type="component" value="Unassembled WGS sequence"/>
</dbReference>
<evidence type="ECO:0000313" key="3">
    <source>
        <dbReference type="Proteomes" id="UP000679950"/>
    </source>
</evidence>
<organism evidence="2 3">
    <name type="scientific">Lederbergia ruris</name>
    <dbReference type="NCBI Taxonomy" id="217495"/>
    <lineage>
        <taxon>Bacteria</taxon>
        <taxon>Bacillati</taxon>
        <taxon>Bacillota</taxon>
        <taxon>Bacilli</taxon>
        <taxon>Bacillales</taxon>
        <taxon>Bacillaceae</taxon>
        <taxon>Lederbergia</taxon>
    </lineage>
</organism>
<dbReference type="InterPro" id="IPR016181">
    <property type="entry name" value="Acyl_CoA_acyltransferase"/>
</dbReference>
<gene>
    <name evidence="2" type="ORF">J8TS2_16590</name>
</gene>
<dbReference type="Gene3D" id="3.40.630.30">
    <property type="match status" value="1"/>
</dbReference>
<name>A0ABQ4KHA8_9BACI</name>
<dbReference type="CDD" id="cd04301">
    <property type="entry name" value="NAT_SF"/>
    <property type="match status" value="1"/>
</dbReference>
<dbReference type="PROSITE" id="PS51186">
    <property type="entry name" value="GNAT"/>
    <property type="match status" value="1"/>
</dbReference>
<dbReference type="EMBL" id="BORB01000011">
    <property type="protein sequence ID" value="GIN57340.1"/>
    <property type="molecule type" value="Genomic_DNA"/>
</dbReference>
<evidence type="ECO:0000313" key="2">
    <source>
        <dbReference type="EMBL" id="GIN57340.1"/>
    </source>
</evidence>
<reference evidence="2 3" key="1">
    <citation type="submission" date="2021-03" db="EMBL/GenBank/DDBJ databases">
        <title>Antimicrobial resistance genes in bacteria isolated from Japanese honey, and their potential for conferring macrolide and lincosamide resistance in the American foulbrood pathogen Paenibacillus larvae.</title>
        <authorList>
            <person name="Okamoto M."/>
            <person name="Kumagai M."/>
            <person name="Kanamori H."/>
            <person name="Takamatsu D."/>
        </authorList>
    </citation>
    <scope>NUCLEOTIDE SEQUENCE [LARGE SCALE GENOMIC DNA]</scope>
    <source>
        <strain evidence="2 3">J8TS2</strain>
    </source>
</reference>
<proteinExistence type="predicted"/>
<evidence type="ECO:0000259" key="1">
    <source>
        <dbReference type="PROSITE" id="PS51186"/>
    </source>
</evidence>
<accession>A0ABQ4KHA8</accession>
<keyword evidence="3" id="KW-1185">Reference proteome</keyword>
<feature type="domain" description="N-acetyltransferase" evidence="1">
    <location>
        <begin position="3"/>
        <end position="164"/>
    </location>
</feature>
<sequence length="172" mass="18829">MAIMIRQYTEADLPNMITIWNDIVEEGMAFPQEEPLTLEEARSFFAEQAYTGVAEENGEILGLYIVHPNNVGRCGHIANASYGVKSGQRGQRIGEKLVVDSLEIAGSLGFRIMQFNAVVASNKGAIHLYKKLGFSSLGVIPGGFKQKDGRYVDIVPFYIEINTDGDKSPSGI</sequence>
<protein>
    <submittedName>
        <fullName evidence="2">N-acetyltransferase</fullName>
    </submittedName>
</protein>
<comment type="caution">
    <text evidence="2">The sequence shown here is derived from an EMBL/GenBank/DDBJ whole genome shotgun (WGS) entry which is preliminary data.</text>
</comment>
<dbReference type="InterPro" id="IPR052742">
    <property type="entry name" value="Mito_N-acetyltransferase"/>
</dbReference>
<dbReference type="PANTHER" id="PTHR43138:SF1">
    <property type="entry name" value="N-ACETYLTRANSFERASE ACA1"/>
    <property type="match status" value="1"/>
</dbReference>